<feature type="region of interest" description="Disordered" evidence="1">
    <location>
        <begin position="122"/>
        <end position="285"/>
    </location>
</feature>
<feature type="compositionally biased region" description="Acidic residues" evidence="1">
    <location>
        <begin position="222"/>
        <end position="241"/>
    </location>
</feature>
<feature type="region of interest" description="Disordered" evidence="1">
    <location>
        <begin position="563"/>
        <end position="589"/>
    </location>
</feature>
<sequence length="601" mass="66698">MLFHTHPKAATLKIPDNSTLSIAASILDSVTLLSSTALLWPTTLPNPPPEIPTTKLGQFEETPRGNWIPNAKPTNMEATIGAPNPTLILPNTHIAAISAVSTTKIEATTHQASPTSMAVSLQRAEAPKSQKLAVPPSVPTSVVRPLGPILDIPTRSIPRAGVPTKVPIIDKEGGHNDEEEEEEEDDDDEEEEDDVEDADVHSSRCSTHPSPSSVPSPGKLGEEEDLEEEDWEENEDEDNYDDGFLRSKKRLSRHRTLVPSQLKKQSDMESNDAAKTHRNPASELDQWIDDTVDQQSAFYEAEVVEVIDKLLQEIVSSPKGYSSDIDGLADSRQRLEQEQRLEQNGPHPNTSNDNKVSDTPPPRSAVITFVEKLARPFILQLRTDIRNVLIWICFGAVGSPIDGKIRGSTDISDKEAVNDKIAVTHENGTLFLQDIFDPRVATLALDCLTFHFKTLLTEIQSLFWTRLNDAKEFLLEQVRSLIPLPRFLIPFSDEIGQGEIMVEVQEDENAGVEGTNGELSVSQQMRLEQEQETGRQKPEDAFARWLVANVMTELKVNTDSSASIQKTAEWRKARSRNREEASSSAAPLSSECAWLRDRLLK</sequence>
<organism evidence="2 3">
    <name type="scientific">Entomortierella parvispora</name>
    <dbReference type="NCBI Taxonomy" id="205924"/>
    <lineage>
        <taxon>Eukaryota</taxon>
        <taxon>Fungi</taxon>
        <taxon>Fungi incertae sedis</taxon>
        <taxon>Mucoromycota</taxon>
        <taxon>Mortierellomycotina</taxon>
        <taxon>Mortierellomycetes</taxon>
        <taxon>Mortierellales</taxon>
        <taxon>Mortierellaceae</taxon>
        <taxon>Entomortierella</taxon>
    </lineage>
</organism>
<feature type="compositionally biased region" description="Acidic residues" evidence="1">
    <location>
        <begin position="177"/>
        <end position="197"/>
    </location>
</feature>
<dbReference type="OrthoDB" id="2448830at2759"/>
<feature type="compositionally biased region" description="Low complexity" evidence="1">
    <location>
        <begin position="203"/>
        <end position="217"/>
    </location>
</feature>
<protein>
    <submittedName>
        <fullName evidence="2">Uncharacterized protein</fullName>
    </submittedName>
</protein>
<keyword evidence="3" id="KW-1185">Reference proteome</keyword>
<feature type="compositionally biased region" description="Basic and acidic residues" evidence="1">
    <location>
        <begin position="568"/>
        <end position="581"/>
    </location>
</feature>
<dbReference type="Proteomes" id="UP000827284">
    <property type="component" value="Unassembled WGS sequence"/>
</dbReference>
<reference evidence="2" key="2">
    <citation type="journal article" date="2022" name="Microbiol. Resour. Announc.">
        <title>Whole-Genome Sequence of Entomortierella parvispora E1425, a Mucoromycotan Fungus Associated with Burkholderiaceae-Related Endosymbiotic Bacteria.</title>
        <authorList>
            <person name="Herlambang A."/>
            <person name="Guo Y."/>
            <person name="Takashima Y."/>
            <person name="Narisawa K."/>
            <person name="Ohta H."/>
            <person name="Nishizawa T."/>
        </authorList>
    </citation>
    <scope>NUCLEOTIDE SEQUENCE</scope>
    <source>
        <strain evidence="2">E1425</strain>
    </source>
</reference>
<feature type="compositionally biased region" description="Basic and acidic residues" evidence="1">
    <location>
        <begin position="264"/>
        <end position="275"/>
    </location>
</feature>
<dbReference type="EMBL" id="BQFW01000008">
    <property type="protein sequence ID" value="GJJ73393.1"/>
    <property type="molecule type" value="Genomic_DNA"/>
</dbReference>
<evidence type="ECO:0000313" key="3">
    <source>
        <dbReference type="Proteomes" id="UP000827284"/>
    </source>
</evidence>
<feature type="region of interest" description="Disordered" evidence="1">
    <location>
        <begin position="341"/>
        <end position="361"/>
    </location>
</feature>
<evidence type="ECO:0000256" key="1">
    <source>
        <dbReference type="SAM" id="MobiDB-lite"/>
    </source>
</evidence>
<comment type="caution">
    <text evidence="2">The sequence shown here is derived from an EMBL/GenBank/DDBJ whole genome shotgun (WGS) entry which is preliminary data.</text>
</comment>
<proteinExistence type="predicted"/>
<accession>A0A9P3HBE7</accession>
<dbReference type="AlphaFoldDB" id="A0A9P3HBE7"/>
<name>A0A9P3HBE7_9FUNG</name>
<reference evidence="2" key="1">
    <citation type="submission" date="2021-11" db="EMBL/GenBank/DDBJ databases">
        <authorList>
            <person name="Herlambang A."/>
            <person name="Guo Y."/>
            <person name="Takashima Y."/>
            <person name="Nishizawa T."/>
        </authorList>
    </citation>
    <scope>NUCLEOTIDE SEQUENCE</scope>
    <source>
        <strain evidence="2">E1425</strain>
    </source>
</reference>
<gene>
    <name evidence="2" type="ORF">EMPS_05751</name>
</gene>
<evidence type="ECO:0000313" key="2">
    <source>
        <dbReference type="EMBL" id="GJJ73393.1"/>
    </source>
</evidence>
<feature type="compositionally biased region" description="Basic residues" evidence="1">
    <location>
        <begin position="246"/>
        <end position="256"/>
    </location>
</feature>